<evidence type="ECO:0000313" key="4">
    <source>
        <dbReference type="Proteomes" id="UP001529369"/>
    </source>
</evidence>
<organism evidence="3 4">
    <name type="scientific">Paeniroseomonas aquatica</name>
    <dbReference type="NCBI Taxonomy" id="373043"/>
    <lineage>
        <taxon>Bacteria</taxon>
        <taxon>Pseudomonadati</taxon>
        <taxon>Pseudomonadota</taxon>
        <taxon>Alphaproteobacteria</taxon>
        <taxon>Acetobacterales</taxon>
        <taxon>Acetobacteraceae</taxon>
        <taxon>Paeniroseomonas</taxon>
    </lineage>
</organism>
<dbReference type="Pfam" id="PF04023">
    <property type="entry name" value="FeoA"/>
    <property type="match status" value="1"/>
</dbReference>
<feature type="domain" description="Ferrous iron transporter FeoA-like" evidence="2">
    <location>
        <begin position="19"/>
        <end position="99"/>
    </location>
</feature>
<sequence>MSITFDAAIADIRPAPAICALGSARPGFRGRIRGLRAFESGGLPAEEIERRLLELGFVEGAQVEILHQGLFGGDPIAVRVDAATIALRRREAAAILVEPLE</sequence>
<keyword evidence="4" id="KW-1185">Reference proteome</keyword>
<dbReference type="Proteomes" id="UP001529369">
    <property type="component" value="Unassembled WGS sequence"/>
</dbReference>
<protein>
    <submittedName>
        <fullName evidence="3">FeoA family protein</fullName>
    </submittedName>
</protein>
<dbReference type="InterPro" id="IPR052713">
    <property type="entry name" value="FeoA"/>
</dbReference>
<evidence type="ECO:0000259" key="2">
    <source>
        <dbReference type="SMART" id="SM00899"/>
    </source>
</evidence>
<evidence type="ECO:0000256" key="1">
    <source>
        <dbReference type="ARBA" id="ARBA00023004"/>
    </source>
</evidence>
<name>A0ABT8A942_9PROT</name>
<reference evidence="4" key="1">
    <citation type="journal article" date="2019" name="Int. J. Syst. Evol. Microbiol.">
        <title>The Global Catalogue of Microorganisms (GCM) 10K type strain sequencing project: providing services to taxonomists for standard genome sequencing and annotation.</title>
        <authorList>
            <consortium name="The Broad Institute Genomics Platform"/>
            <consortium name="The Broad Institute Genome Sequencing Center for Infectious Disease"/>
            <person name="Wu L."/>
            <person name="Ma J."/>
        </authorList>
    </citation>
    <scope>NUCLEOTIDE SEQUENCE [LARGE SCALE GENOMIC DNA]</scope>
    <source>
        <strain evidence="4">CECT 7131</strain>
    </source>
</reference>
<dbReference type="PANTHER" id="PTHR42954:SF2">
    <property type="entry name" value="FE(2+) TRANSPORT PROTEIN A"/>
    <property type="match status" value="1"/>
</dbReference>
<dbReference type="SMART" id="SM00899">
    <property type="entry name" value="FeoA"/>
    <property type="match status" value="1"/>
</dbReference>
<proteinExistence type="predicted"/>
<dbReference type="InterPro" id="IPR038157">
    <property type="entry name" value="FeoA_core_dom"/>
</dbReference>
<dbReference type="RefSeq" id="WP_290318119.1">
    <property type="nucleotide sequence ID" value="NZ_JAUFPN010000167.1"/>
</dbReference>
<dbReference type="InterPro" id="IPR008988">
    <property type="entry name" value="Transcriptional_repressor_C"/>
</dbReference>
<dbReference type="SUPFAM" id="SSF50037">
    <property type="entry name" value="C-terminal domain of transcriptional repressors"/>
    <property type="match status" value="1"/>
</dbReference>
<gene>
    <name evidence="3" type="ORF">QWZ14_17740</name>
</gene>
<evidence type="ECO:0000313" key="3">
    <source>
        <dbReference type="EMBL" id="MDN3566215.1"/>
    </source>
</evidence>
<dbReference type="Gene3D" id="2.30.30.90">
    <property type="match status" value="1"/>
</dbReference>
<dbReference type="PANTHER" id="PTHR42954">
    <property type="entry name" value="FE(2+) TRANSPORT PROTEIN A"/>
    <property type="match status" value="1"/>
</dbReference>
<dbReference type="EMBL" id="JAUFPN010000167">
    <property type="protein sequence ID" value="MDN3566215.1"/>
    <property type="molecule type" value="Genomic_DNA"/>
</dbReference>
<comment type="caution">
    <text evidence="3">The sequence shown here is derived from an EMBL/GenBank/DDBJ whole genome shotgun (WGS) entry which is preliminary data.</text>
</comment>
<dbReference type="InterPro" id="IPR007167">
    <property type="entry name" value="Fe-transptr_FeoA-like"/>
</dbReference>
<keyword evidence="1" id="KW-0408">Iron</keyword>
<accession>A0ABT8A942</accession>